<dbReference type="SUPFAM" id="SSF47384">
    <property type="entry name" value="Homodimeric domain of signal transducing histidine kinase"/>
    <property type="match status" value="1"/>
</dbReference>
<dbReference type="InterPro" id="IPR036097">
    <property type="entry name" value="HisK_dim/P_sf"/>
</dbReference>
<gene>
    <name evidence="9" type="ORF">ACFOND_12310</name>
</gene>
<name>A0ABV7WVR5_9GAMM</name>
<dbReference type="Pfam" id="PF00512">
    <property type="entry name" value="HisKA"/>
    <property type="match status" value="1"/>
</dbReference>
<dbReference type="Gene3D" id="1.10.287.130">
    <property type="match status" value="1"/>
</dbReference>
<accession>A0ABV7WVR5</accession>
<dbReference type="CDD" id="cd00082">
    <property type="entry name" value="HisKA"/>
    <property type="match status" value="1"/>
</dbReference>
<dbReference type="Pfam" id="PF07696">
    <property type="entry name" value="7TMR-DISMED2"/>
    <property type="match status" value="1"/>
</dbReference>
<dbReference type="SMART" id="SM00448">
    <property type="entry name" value="REC"/>
    <property type="match status" value="1"/>
</dbReference>
<evidence type="ECO:0000256" key="5">
    <source>
        <dbReference type="PROSITE-ProRule" id="PRU00169"/>
    </source>
</evidence>
<dbReference type="SMART" id="SM00388">
    <property type="entry name" value="HisKA"/>
    <property type="match status" value="1"/>
</dbReference>
<evidence type="ECO:0000256" key="4">
    <source>
        <dbReference type="ARBA" id="ARBA00023012"/>
    </source>
</evidence>
<evidence type="ECO:0000259" key="8">
    <source>
        <dbReference type="PROSITE" id="PS50110"/>
    </source>
</evidence>
<evidence type="ECO:0000256" key="6">
    <source>
        <dbReference type="SAM" id="Phobius"/>
    </source>
</evidence>
<organism evidence="9 10">
    <name type="scientific">Reinekea marina</name>
    <dbReference type="NCBI Taxonomy" id="1310421"/>
    <lineage>
        <taxon>Bacteria</taxon>
        <taxon>Pseudomonadati</taxon>
        <taxon>Pseudomonadota</taxon>
        <taxon>Gammaproteobacteria</taxon>
        <taxon>Oceanospirillales</taxon>
        <taxon>Saccharospirillaceae</taxon>
        <taxon>Reinekea</taxon>
    </lineage>
</organism>
<evidence type="ECO:0000256" key="1">
    <source>
        <dbReference type="ARBA" id="ARBA00000085"/>
    </source>
</evidence>
<dbReference type="Pfam" id="PF07695">
    <property type="entry name" value="7TMR-DISM_7TM"/>
    <property type="match status" value="1"/>
</dbReference>
<sequence length="787" mass="88067">MIYYSNNAVKAGYLFSLMAKLMCVSLFLMVASANVSAQSRVELINNFKWLGLYEDTSGEMTALEVAQKSASFEPVEGWLSYGETKSHLWLSVDFTEANSDAENIWLELGNPVTDYINLYQVNRDSSGEINIQLIQETGDARLFESRGISIRNFLLPLENRPNQTYLVEIYGKSPLAVPIEIGELSSLLEAILFEVTFVYLLFGIMIAMTLYNGFLYLGTRISSYGWYTLYLASIFMFLVFSSGTGYKYLWYNSATLQNNLGYLFIGLFLFGAFAFTRNFLNISEILPKFDRFFRWFAYSPLLIVIAVALAPALALKLSTFYMLALTLMVPTLSIIAVIKGSSGSWLFLLSWIFMVVGMLTYNLAIAGALPLNFISLHAGEIGVTLESILLSFALAYRIRMNEQKASEQEAESFRRIEAALDLAARNEAAKDSFLRSSSHQLKTPIHALLSYIQLLKEDLEDSKDNSVTTHVIGADKSATELFYQIDNLLTYSQIVAGDLRPIYQKTNVRNEINRLMRAWSEHLTSTEKRVECAVASEVPQYLDLDWFHIRKIIRIALENAFNTTEAGTVRVKIDVAGNEASPTLRCSIEDQGSGVPEDILAWFVQEDSGDKWTEESSGLFICKNLVRVVHGQITLANKADGGAIFTLEAPVRMLDNQSAQGEVNLAEKSVMVVDDVEVNQRILMGMLKKIGVNSYSVGSGEEALQRLALEPVDLILMDCLMPGLSGQETAQVIRARQDELANTCIIAVSANDSDLDRQSCFDAGMQDFISKPVRKDHLEQKLKEWLV</sequence>
<feature type="domain" description="Response regulatory" evidence="8">
    <location>
        <begin position="669"/>
        <end position="786"/>
    </location>
</feature>
<dbReference type="SUPFAM" id="SSF55874">
    <property type="entry name" value="ATPase domain of HSP90 chaperone/DNA topoisomerase II/histidine kinase"/>
    <property type="match status" value="1"/>
</dbReference>
<dbReference type="InterPro" id="IPR005467">
    <property type="entry name" value="His_kinase_dom"/>
</dbReference>
<feature type="transmembrane region" description="Helical" evidence="6">
    <location>
        <begin position="229"/>
        <end position="249"/>
    </location>
</feature>
<reference evidence="10" key="1">
    <citation type="journal article" date="2019" name="Int. J. Syst. Evol. Microbiol.">
        <title>The Global Catalogue of Microorganisms (GCM) 10K type strain sequencing project: providing services to taxonomists for standard genome sequencing and annotation.</title>
        <authorList>
            <consortium name="The Broad Institute Genomics Platform"/>
            <consortium name="The Broad Institute Genome Sequencing Center for Infectious Disease"/>
            <person name="Wu L."/>
            <person name="Ma J."/>
        </authorList>
    </citation>
    <scope>NUCLEOTIDE SEQUENCE [LARGE SCALE GENOMIC DNA]</scope>
    <source>
        <strain evidence="10">CECT 8288</strain>
    </source>
</reference>
<dbReference type="SMART" id="SM00387">
    <property type="entry name" value="HATPase_c"/>
    <property type="match status" value="1"/>
</dbReference>
<evidence type="ECO:0000313" key="10">
    <source>
        <dbReference type="Proteomes" id="UP001595710"/>
    </source>
</evidence>
<dbReference type="Gene3D" id="3.30.565.10">
    <property type="entry name" value="Histidine kinase-like ATPase, C-terminal domain"/>
    <property type="match status" value="1"/>
</dbReference>
<dbReference type="InterPro" id="IPR001789">
    <property type="entry name" value="Sig_transdc_resp-reg_receiver"/>
</dbReference>
<protein>
    <recommendedName>
        <fullName evidence="2">histidine kinase</fullName>
        <ecNumber evidence="2">2.7.13.3</ecNumber>
    </recommendedName>
</protein>
<feature type="transmembrane region" description="Helical" evidence="6">
    <location>
        <begin position="345"/>
        <end position="368"/>
    </location>
</feature>
<dbReference type="InterPro" id="IPR011622">
    <property type="entry name" value="7TMR_DISM_rcpt_extracell_dom2"/>
</dbReference>
<proteinExistence type="predicted"/>
<keyword evidence="6" id="KW-0812">Transmembrane</keyword>
<dbReference type="InterPro" id="IPR003594">
    <property type="entry name" value="HATPase_dom"/>
</dbReference>
<evidence type="ECO:0000313" key="9">
    <source>
        <dbReference type="EMBL" id="MFC3702424.1"/>
    </source>
</evidence>
<evidence type="ECO:0000256" key="3">
    <source>
        <dbReference type="ARBA" id="ARBA00022553"/>
    </source>
</evidence>
<evidence type="ECO:0000256" key="2">
    <source>
        <dbReference type="ARBA" id="ARBA00012438"/>
    </source>
</evidence>
<dbReference type="Gene3D" id="2.60.40.2380">
    <property type="match status" value="1"/>
</dbReference>
<dbReference type="PANTHER" id="PTHR45339">
    <property type="entry name" value="HYBRID SIGNAL TRANSDUCTION HISTIDINE KINASE J"/>
    <property type="match status" value="1"/>
</dbReference>
<feature type="transmembrane region" description="Helical" evidence="6">
    <location>
        <begin position="292"/>
        <end position="314"/>
    </location>
</feature>
<dbReference type="Proteomes" id="UP001595710">
    <property type="component" value="Unassembled WGS sequence"/>
</dbReference>
<dbReference type="CDD" id="cd17546">
    <property type="entry name" value="REC_hyHK_CKI1_RcsC-like"/>
    <property type="match status" value="1"/>
</dbReference>
<comment type="caution">
    <text evidence="9">The sequence shown here is derived from an EMBL/GenBank/DDBJ whole genome shotgun (WGS) entry which is preliminary data.</text>
</comment>
<keyword evidence="10" id="KW-1185">Reference proteome</keyword>
<dbReference type="SUPFAM" id="SSF52172">
    <property type="entry name" value="CheY-like"/>
    <property type="match status" value="1"/>
</dbReference>
<dbReference type="EC" id="2.7.13.3" evidence="2"/>
<dbReference type="InterPro" id="IPR011006">
    <property type="entry name" value="CheY-like_superfamily"/>
</dbReference>
<dbReference type="PROSITE" id="PS50110">
    <property type="entry name" value="RESPONSE_REGULATORY"/>
    <property type="match status" value="1"/>
</dbReference>
<feature type="transmembrane region" description="Helical" evidence="6">
    <location>
        <begin position="320"/>
        <end position="338"/>
    </location>
</feature>
<dbReference type="Pfam" id="PF00072">
    <property type="entry name" value="Response_reg"/>
    <property type="match status" value="1"/>
</dbReference>
<dbReference type="PANTHER" id="PTHR45339:SF1">
    <property type="entry name" value="HYBRID SIGNAL TRANSDUCTION HISTIDINE KINASE J"/>
    <property type="match status" value="1"/>
</dbReference>
<feature type="transmembrane region" description="Helical" evidence="6">
    <location>
        <begin position="197"/>
        <end position="217"/>
    </location>
</feature>
<feature type="modified residue" description="4-aspartylphosphate" evidence="5">
    <location>
        <position position="718"/>
    </location>
</feature>
<dbReference type="PROSITE" id="PS50109">
    <property type="entry name" value="HIS_KIN"/>
    <property type="match status" value="1"/>
</dbReference>
<keyword evidence="4" id="KW-0902">Two-component regulatory system</keyword>
<feature type="transmembrane region" description="Helical" evidence="6">
    <location>
        <begin position="261"/>
        <end position="280"/>
    </location>
</feature>
<comment type="catalytic activity">
    <reaction evidence="1">
        <text>ATP + protein L-histidine = ADP + protein N-phospho-L-histidine.</text>
        <dbReference type="EC" id="2.7.13.3"/>
    </reaction>
</comment>
<dbReference type="InterPro" id="IPR003661">
    <property type="entry name" value="HisK_dim/P_dom"/>
</dbReference>
<dbReference type="InterPro" id="IPR036890">
    <property type="entry name" value="HATPase_C_sf"/>
</dbReference>
<keyword evidence="6" id="KW-0472">Membrane</keyword>
<dbReference type="InterPro" id="IPR011623">
    <property type="entry name" value="7TMR_DISM_rcpt_extracell_dom1"/>
</dbReference>
<dbReference type="Gene3D" id="3.40.50.2300">
    <property type="match status" value="1"/>
</dbReference>
<dbReference type="Pfam" id="PF02518">
    <property type="entry name" value="HATPase_c"/>
    <property type="match status" value="1"/>
</dbReference>
<keyword evidence="3 5" id="KW-0597">Phosphoprotein</keyword>
<keyword evidence="6" id="KW-1133">Transmembrane helix</keyword>
<dbReference type="EMBL" id="JBHRYN010000012">
    <property type="protein sequence ID" value="MFC3702424.1"/>
    <property type="molecule type" value="Genomic_DNA"/>
</dbReference>
<dbReference type="RefSeq" id="WP_377363154.1">
    <property type="nucleotide sequence ID" value="NZ_JBHRYN010000012.1"/>
</dbReference>
<feature type="domain" description="Histidine kinase" evidence="7">
    <location>
        <begin position="436"/>
        <end position="653"/>
    </location>
</feature>
<evidence type="ECO:0000259" key="7">
    <source>
        <dbReference type="PROSITE" id="PS50109"/>
    </source>
</evidence>